<evidence type="ECO:0000313" key="1">
    <source>
        <dbReference type="EMBL" id="KAF8444458.1"/>
    </source>
</evidence>
<proteinExistence type="predicted"/>
<organism evidence="1 2">
    <name type="scientific">Boletus edulis BED1</name>
    <dbReference type="NCBI Taxonomy" id="1328754"/>
    <lineage>
        <taxon>Eukaryota</taxon>
        <taxon>Fungi</taxon>
        <taxon>Dikarya</taxon>
        <taxon>Basidiomycota</taxon>
        <taxon>Agaricomycotina</taxon>
        <taxon>Agaricomycetes</taxon>
        <taxon>Agaricomycetidae</taxon>
        <taxon>Boletales</taxon>
        <taxon>Boletineae</taxon>
        <taxon>Boletaceae</taxon>
        <taxon>Boletoideae</taxon>
        <taxon>Boletus</taxon>
    </lineage>
</organism>
<dbReference type="AlphaFoldDB" id="A0AAD4BZE6"/>
<gene>
    <name evidence="1" type="ORF">L210DRAFT_3394051</name>
</gene>
<comment type="caution">
    <text evidence="1">The sequence shown here is derived from an EMBL/GenBank/DDBJ whole genome shotgun (WGS) entry which is preliminary data.</text>
</comment>
<evidence type="ECO:0000313" key="2">
    <source>
        <dbReference type="Proteomes" id="UP001194468"/>
    </source>
</evidence>
<keyword evidence="2" id="KW-1185">Reference proteome</keyword>
<name>A0AAD4BZE6_BOLED</name>
<dbReference type="Proteomes" id="UP001194468">
    <property type="component" value="Unassembled WGS sequence"/>
</dbReference>
<protein>
    <submittedName>
        <fullName evidence="1">Uncharacterized protein</fullName>
    </submittedName>
</protein>
<dbReference type="EMBL" id="WHUW01000006">
    <property type="protein sequence ID" value="KAF8444458.1"/>
    <property type="molecule type" value="Genomic_DNA"/>
</dbReference>
<accession>A0AAD4BZE6</accession>
<sequence length="343" mass="39206">CDTCHDTGKYKAESYIHYHKYLHHTTNPLWGAFLSLRNESTYCEDMLIRCLLEHFPQQTENLHIVKRPIKLGNNRPSAVLNNIHWMERAKFFSDILLYIDTHADSTTGNVVIRGLQNNHRCATIRQMIFSYFGEEFIKALAQTKAIIREGYTIVRGITLMTCGPAVRFHDSFAWLRALVDESLFDFVLAFGGSGTIGFLVTPTLLCFVENIYIYCLDPGTSLLCSFGKDQTTLDSTSIALIWAEYEVNGGVWVHKQGKVHSGNEWTKTKSRYTCSSCGHKMRDMKCPEWINAVGSGLNKRAEFPWPLSCQSWVSEMPSPCTSIMLIRSSLHRLSMHFQSEHHY</sequence>
<feature type="non-terminal residue" evidence="1">
    <location>
        <position position="343"/>
    </location>
</feature>
<reference evidence="1" key="2">
    <citation type="journal article" date="2020" name="Nat. Commun.">
        <title>Large-scale genome sequencing of mycorrhizal fungi provides insights into the early evolution of symbiotic traits.</title>
        <authorList>
            <person name="Miyauchi S."/>
            <person name="Kiss E."/>
            <person name="Kuo A."/>
            <person name="Drula E."/>
            <person name="Kohler A."/>
            <person name="Sanchez-Garcia M."/>
            <person name="Morin E."/>
            <person name="Andreopoulos B."/>
            <person name="Barry K.W."/>
            <person name="Bonito G."/>
            <person name="Buee M."/>
            <person name="Carver A."/>
            <person name="Chen C."/>
            <person name="Cichocki N."/>
            <person name="Clum A."/>
            <person name="Culley D."/>
            <person name="Crous P.W."/>
            <person name="Fauchery L."/>
            <person name="Girlanda M."/>
            <person name="Hayes R.D."/>
            <person name="Keri Z."/>
            <person name="LaButti K."/>
            <person name="Lipzen A."/>
            <person name="Lombard V."/>
            <person name="Magnuson J."/>
            <person name="Maillard F."/>
            <person name="Murat C."/>
            <person name="Nolan M."/>
            <person name="Ohm R.A."/>
            <person name="Pangilinan J."/>
            <person name="Pereira M.F."/>
            <person name="Perotto S."/>
            <person name="Peter M."/>
            <person name="Pfister S."/>
            <person name="Riley R."/>
            <person name="Sitrit Y."/>
            <person name="Stielow J.B."/>
            <person name="Szollosi G."/>
            <person name="Zifcakova L."/>
            <person name="Stursova M."/>
            <person name="Spatafora J.W."/>
            <person name="Tedersoo L."/>
            <person name="Vaario L.M."/>
            <person name="Yamada A."/>
            <person name="Yan M."/>
            <person name="Wang P."/>
            <person name="Xu J."/>
            <person name="Bruns T."/>
            <person name="Baldrian P."/>
            <person name="Vilgalys R."/>
            <person name="Dunand C."/>
            <person name="Henrissat B."/>
            <person name="Grigoriev I.V."/>
            <person name="Hibbett D."/>
            <person name="Nagy L.G."/>
            <person name="Martin F.M."/>
        </authorList>
    </citation>
    <scope>NUCLEOTIDE SEQUENCE</scope>
    <source>
        <strain evidence="1">BED1</strain>
    </source>
</reference>
<reference evidence="1" key="1">
    <citation type="submission" date="2019-10" db="EMBL/GenBank/DDBJ databases">
        <authorList>
            <consortium name="DOE Joint Genome Institute"/>
            <person name="Kuo A."/>
            <person name="Miyauchi S."/>
            <person name="Kiss E."/>
            <person name="Drula E."/>
            <person name="Kohler A."/>
            <person name="Sanchez-Garcia M."/>
            <person name="Andreopoulos B."/>
            <person name="Barry K.W."/>
            <person name="Bonito G."/>
            <person name="Buee M."/>
            <person name="Carver A."/>
            <person name="Chen C."/>
            <person name="Cichocki N."/>
            <person name="Clum A."/>
            <person name="Culley D."/>
            <person name="Crous P.W."/>
            <person name="Fauchery L."/>
            <person name="Girlanda M."/>
            <person name="Hayes R."/>
            <person name="Keri Z."/>
            <person name="LaButti K."/>
            <person name="Lipzen A."/>
            <person name="Lombard V."/>
            <person name="Magnuson J."/>
            <person name="Maillard F."/>
            <person name="Morin E."/>
            <person name="Murat C."/>
            <person name="Nolan M."/>
            <person name="Ohm R."/>
            <person name="Pangilinan J."/>
            <person name="Pereira M."/>
            <person name="Perotto S."/>
            <person name="Peter M."/>
            <person name="Riley R."/>
            <person name="Sitrit Y."/>
            <person name="Stielow B."/>
            <person name="Szollosi G."/>
            <person name="Zifcakova L."/>
            <person name="Stursova M."/>
            <person name="Spatafora J.W."/>
            <person name="Tedersoo L."/>
            <person name="Vaario L.-M."/>
            <person name="Yamada A."/>
            <person name="Yan M."/>
            <person name="Wang P."/>
            <person name="Xu J."/>
            <person name="Bruns T."/>
            <person name="Baldrian P."/>
            <person name="Vilgalys R."/>
            <person name="Henrissat B."/>
            <person name="Grigoriev I.V."/>
            <person name="Hibbett D."/>
            <person name="Nagy L.G."/>
            <person name="Martin F.M."/>
        </authorList>
    </citation>
    <scope>NUCLEOTIDE SEQUENCE</scope>
    <source>
        <strain evidence="1">BED1</strain>
    </source>
</reference>